<gene>
    <name evidence="16" type="ORF">NBRC116187_24170</name>
    <name evidence="17" type="ORF">SAMN05216271_3333</name>
</gene>
<dbReference type="PROSITE" id="PS00078">
    <property type="entry name" value="COX2"/>
    <property type="match status" value="1"/>
</dbReference>
<evidence type="ECO:0000313" key="17">
    <source>
        <dbReference type="EMBL" id="SDT00562.1"/>
    </source>
</evidence>
<evidence type="ECO:0000313" key="16">
    <source>
        <dbReference type="EMBL" id="GAA6132057.1"/>
    </source>
</evidence>
<dbReference type="RefSeq" id="WP_197674502.1">
    <property type="nucleotide sequence ID" value="NZ_BAABWD010000002.1"/>
</dbReference>
<accession>A0A1H1WU38</accession>
<reference evidence="17" key="1">
    <citation type="submission" date="2016-10" db="EMBL/GenBank/DDBJ databases">
        <authorList>
            <person name="de Groot N.N."/>
        </authorList>
    </citation>
    <scope>NUCLEOTIDE SEQUENCE [LARGE SCALE GENOMIC DNA]</scope>
    <source>
        <strain evidence="17">JCM 14963</strain>
    </source>
</reference>
<evidence type="ECO:0000259" key="15">
    <source>
        <dbReference type="PROSITE" id="PS50857"/>
    </source>
</evidence>
<evidence type="ECO:0000256" key="14">
    <source>
        <dbReference type="SAM" id="Phobius"/>
    </source>
</evidence>
<evidence type="ECO:0000256" key="3">
    <source>
        <dbReference type="ARBA" id="ARBA00022448"/>
    </source>
</evidence>
<comment type="similarity">
    <text evidence="2">Belongs to the cytochrome c oxidase subunit 2 family.</text>
</comment>
<dbReference type="STRING" id="472181.SAMN05216271_3333"/>
<dbReference type="InterPro" id="IPR001505">
    <property type="entry name" value="Copper_CuA"/>
</dbReference>
<keyword evidence="5 14" id="KW-0812">Transmembrane</keyword>
<dbReference type="GO" id="GO:0005507">
    <property type="term" value="F:copper ion binding"/>
    <property type="evidence" value="ECO:0007669"/>
    <property type="project" value="InterPro"/>
</dbReference>
<evidence type="ECO:0000256" key="4">
    <source>
        <dbReference type="ARBA" id="ARBA00022660"/>
    </source>
</evidence>
<dbReference type="AlphaFoldDB" id="A0A1H1WU38"/>
<feature type="domain" description="Cytochrome oxidase subunit II copper A binding" evidence="15">
    <location>
        <begin position="94"/>
        <end position="206"/>
    </location>
</feature>
<dbReference type="EMBL" id="BAABWD010000002">
    <property type="protein sequence ID" value="GAA6132057.1"/>
    <property type="molecule type" value="Genomic_DNA"/>
</dbReference>
<keyword evidence="10 14" id="KW-0472">Membrane</keyword>
<evidence type="ECO:0000313" key="19">
    <source>
        <dbReference type="Proteomes" id="UP001486808"/>
    </source>
</evidence>
<keyword evidence="3" id="KW-0813">Transport</keyword>
<keyword evidence="8 14" id="KW-1133">Transmembrane helix</keyword>
<evidence type="ECO:0000256" key="13">
    <source>
        <dbReference type="ARBA" id="ARBA00047816"/>
    </source>
</evidence>
<dbReference type="Proteomes" id="UP000243413">
    <property type="component" value="Chromosome I"/>
</dbReference>
<feature type="transmembrane region" description="Helical" evidence="14">
    <location>
        <begin position="16"/>
        <end position="38"/>
    </location>
</feature>
<dbReference type="GO" id="GO:0016020">
    <property type="term" value="C:membrane"/>
    <property type="evidence" value="ECO:0007669"/>
    <property type="project" value="UniProtKB-SubCell"/>
</dbReference>
<dbReference type="InterPro" id="IPR034236">
    <property type="entry name" value="CuRO_CcO_Caa3_II"/>
</dbReference>
<dbReference type="Proteomes" id="UP001486808">
    <property type="component" value="Unassembled WGS sequence"/>
</dbReference>
<keyword evidence="4" id="KW-0679">Respiratory chain</keyword>
<dbReference type="GO" id="GO:0004129">
    <property type="term" value="F:cytochrome-c oxidase activity"/>
    <property type="evidence" value="ECO:0007669"/>
    <property type="project" value="UniProtKB-EC"/>
</dbReference>
<reference evidence="16 19" key="3">
    <citation type="submission" date="2024-04" db="EMBL/GenBank/DDBJ databases">
        <title>Draft genome sequence of Halopseudomonas sabulinigri NBRC 116187.</title>
        <authorList>
            <person name="Miyakawa T."/>
            <person name="Kusuya Y."/>
            <person name="Miura T."/>
        </authorList>
    </citation>
    <scope>NUCLEOTIDE SEQUENCE [LARGE SCALE GENOMIC DNA]</scope>
    <source>
        <strain evidence="16 19">4NH20-0042</strain>
    </source>
</reference>
<dbReference type="SUPFAM" id="SSF49503">
    <property type="entry name" value="Cupredoxins"/>
    <property type="match status" value="1"/>
</dbReference>
<keyword evidence="19" id="KW-1185">Reference proteome</keyword>
<name>A0A1H1WU38_9GAMM</name>
<dbReference type="EMBL" id="LT629763">
    <property type="protein sequence ID" value="SDT00562.1"/>
    <property type="molecule type" value="Genomic_DNA"/>
</dbReference>
<organism evidence="17 18">
    <name type="scientific">Halopseudomonas sabulinigri</name>
    <dbReference type="NCBI Taxonomy" id="472181"/>
    <lineage>
        <taxon>Bacteria</taxon>
        <taxon>Pseudomonadati</taxon>
        <taxon>Pseudomonadota</taxon>
        <taxon>Gammaproteobacteria</taxon>
        <taxon>Pseudomonadales</taxon>
        <taxon>Pseudomonadaceae</taxon>
        <taxon>Halopseudomonas</taxon>
    </lineage>
</organism>
<evidence type="ECO:0000256" key="1">
    <source>
        <dbReference type="ARBA" id="ARBA00004141"/>
    </source>
</evidence>
<evidence type="ECO:0000256" key="10">
    <source>
        <dbReference type="ARBA" id="ARBA00023136"/>
    </source>
</evidence>
<evidence type="ECO:0000313" key="18">
    <source>
        <dbReference type="Proteomes" id="UP000243413"/>
    </source>
</evidence>
<dbReference type="InterPro" id="IPR045187">
    <property type="entry name" value="CcO_II"/>
</dbReference>
<evidence type="ECO:0000256" key="2">
    <source>
        <dbReference type="ARBA" id="ARBA00007866"/>
    </source>
</evidence>
<protein>
    <recommendedName>
        <fullName evidence="12">Cytochrome aa3 subunit 2</fullName>
    </recommendedName>
</protein>
<dbReference type="PROSITE" id="PS50857">
    <property type="entry name" value="COX2_CUA"/>
    <property type="match status" value="1"/>
</dbReference>
<dbReference type="Gene3D" id="2.60.40.420">
    <property type="entry name" value="Cupredoxins - blue copper proteins"/>
    <property type="match status" value="1"/>
</dbReference>
<keyword evidence="9" id="KW-0186">Copper</keyword>
<evidence type="ECO:0000256" key="7">
    <source>
        <dbReference type="ARBA" id="ARBA00022982"/>
    </source>
</evidence>
<evidence type="ECO:0000256" key="5">
    <source>
        <dbReference type="ARBA" id="ARBA00022692"/>
    </source>
</evidence>
<dbReference type="CDD" id="cd04213">
    <property type="entry name" value="CuRO_CcO_Caa3_II"/>
    <property type="match status" value="1"/>
</dbReference>
<dbReference type="PANTHER" id="PTHR22888:SF9">
    <property type="entry name" value="CYTOCHROME C OXIDASE SUBUNIT 2"/>
    <property type="match status" value="1"/>
</dbReference>
<evidence type="ECO:0000256" key="6">
    <source>
        <dbReference type="ARBA" id="ARBA00022723"/>
    </source>
</evidence>
<dbReference type="Pfam" id="PF00116">
    <property type="entry name" value="COX2"/>
    <property type="match status" value="1"/>
</dbReference>
<comment type="function">
    <text evidence="11">Subunits I and II form the functional core of the enzyme complex. Electrons originating in cytochrome c are transferred via heme a and Cu(A) to the binuclear center formed by heme a3 and Cu(B).</text>
</comment>
<feature type="transmembrane region" description="Helical" evidence="14">
    <location>
        <begin position="59"/>
        <end position="82"/>
    </location>
</feature>
<comment type="subcellular location">
    <subcellularLocation>
        <location evidence="1">Membrane</location>
        <topology evidence="1">Multi-pass membrane protein</topology>
    </subcellularLocation>
</comment>
<evidence type="ECO:0000256" key="9">
    <source>
        <dbReference type="ARBA" id="ARBA00023008"/>
    </source>
</evidence>
<dbReference type="NCBIfam" id="TIGR02866">
    <property type="entry name" value="CoxB"/>
    <property type="match status" value="1"/>
</dbReference>
<reference evidence="18" key="2">
    <citation type="submission" date="2016-10" db="EMBL/GenBank/DDBJ databases">
        <authorList>
            <person name="Varghese N."/>
            <person name="Submissions S."/>
        </authorList>
    </citation>
    <scope>NUCLEOTIDE SEQUENCE [LARGE SCALE GENOMIC DNA]</scope>
    <source>
        <strain evidence="18">JCM 14963</strain>
    </source>
</reference>
<proteinExistence type="inferred from homology"/>
<dbReference type="InterPro" id="IPR002429">
    <property type="entry name" value="CcO_II-like_C"/>
</dbReference>
<evidence type="ECO:0000256" key="8">
    <source>
        <dbReference type="ARBA" id="ARBA00022989"/>
    </source>
</evidence>
<dbReference type="InterPro" id="IPR008972">
    <property type="entry name" value="Cupredoxin"/>
</dbReference>
<sequence>MSTLQPAGPSAQASAWLWWGMFAFFGFVLVALVLLWLHALRREPGQVSDREAQRLQNRWVVGGGLILPILSISVVLVVGIALGQRMLALPLAEGQPLRIEVVAHQWWWEVRYPESGVVLKDKLHIPAGQPVNLHLISEDVVHSFWVPRLAGKMDMFPGRTNVLRLEADAPGTYHGMCSEFCGVGHARMHFTVEAHTPAEFEAWLQQEQAND</sequence>
<evidence type="ECO:0000256" key="11">
    <source>
        <dbReference type="ARBA" id="ARBA00024688"/>
    </source>
</evidence>
<dbReference type="InterPro" id="IPR014222">
    <property type="entry name" value="Cyt_c_oxidase_su2"/>
</dbReference>
<comment type="catalytic activity">
    <reaction evidence="13">
        <text>4 Fe(II)-[cytochrome c] + O2 + 8 H(+)(in) = 4 Fe(III)-[cytochrome c] + 2 H2O + 4 H(+)(out)</text>
        <dbReference type="Rhea" id="RHEA:11436"/>
        <dbReference type="Rhea" id="RHEA-COMP:10350"/>
        <dbReference type="Rhea" id="RHEA-COMP:14399"/>
        <dbReference type="ChEBI" id="CHEBI:15377"/>
        <dbReference type="ChEBI" id="CHEBI:15378"/>
        <dbReference type="ChEBI" id="CHEBI:15379"/>
        <dbReference type="ChEBI" id="CHEBI:29033"/>
        <dbReference type="ChEBI" id="CHEBI:29034"/>
        <dbReference type="EC" id="7.1.1.9"/>
    </reaction>
</comment>
<dbReference type="PANTHER" id="PTHR22888">
    <property type="entry name" value="CYTOCHROME C OXIDASE, SUBUNIT II"/>
    <property type="match status" value="1"/>
</dbReference>
<keyword evidence="6" id="KW-0479">Metal-binding</keyword>
<dbReference type="GO" id="GO:0042773">
    <property type="term" value="P:ATP synthesis coupled electron transport"/>
    <property type="evidence" value="ECO:0007669"/>
    <property type="project" value="TreeGrafter"/>
</dbReference>
<dbReference type="GO" id="GO:0016491">
    <property type="term" value="F:oxidoreductase activity"/>
    <property type="evidence" value="ECO:0007669"/>
    <property type="project" value="InterPro"/>
</dbReference>
<evidence type="ECO:0000256" key="12">
    <source>
        <dbReference type="ARBA" id="ARBA00031399"/>
    </source>
</evidence>
<keyword evidence="7" id="KW-0249">Electron transport</keyword>